<dbReference type="EMBL" id="LWDD02001332">
    <property type="protein sequence ID" value="KAE8249225.1"/>
    <property type="molecule type" value="Genomic_DNA"/>
</dbReference>
<organism evidence="3 4">
    <name type="scientific">Tilletia caries</name>
    <name type="common">wheat bunt fungus</name>
    <dbReference type="NCBI Taxonomy" id="13290"/>
    <lineage>
        <taxon>Eukaryota</taxon>
        <taxon>Fungi</taxon>
        <taxon>Dikarya</taxon>
        <taxon>Basidiomycota</taxon>
        <taxon>Ustilaginomycotina</taxon>
        <taxon>Exobasidiomycetes</taxon>
        <taxon>Tilletiales</taxon>
        <taxon>Tilletiaceae</taxon>
        <taxon>Tilletia</taxon>
    </lineage>
</organism>
<feature type="region of interest" description="Disordered" evidence="1">
    <location>
        <begin position="143"/>
        <end position="233"/>
    </location>
</feature>
<reference evidence="3" key="1">
    <citation type="submission" date="2016-04" db="EMBL/GenBank/DDBJ databases">
        <authorList>
            <person name="Nguyen H.D."/>
            <person name="Kesanakurti P."/>
            <person name="Cullis J."/>
            <person name="Levesque C.A."/>
            <person name="Hambleton S."/>
        </authorList>
    </citation>
    <scope>NUCLEOTIDE SEQUENCE</scope>
    <source>
        <strain evidence="3">DAOMC 238032</strain>
    </source>
</reference>
<name>A0A177UAN5_9BASI</name>
<feature type="compositionally biased region" description="Basic and acidic residues" evidence="1">
    <location>
        <begin position="191"/>
        <end position="211"/>
    </location>
</feature>
<feature type="compositionally biased region" description="Acidic residues" evidence="1">
    <location>
        <begin position="224"/>
        <end position="233"/>
    </location>
</feature>
<accession>A0A177UAN5</accession>
<protein>
    <submittedName>
        <fullName evidence="3">Uncharacterized protein</fullName>
    </submittedName>
</protein>
<reference evidence="3" key="2">
    <citation type="journal article" date="2019" name="IMA Fungus">
        <title>Genome sequencing and comparison of five Tilletia species to identify candidate genes for the detection of regulated species infecting wheat.</title>
        <authorList>
            <person name="Nguyen H.D.T."/>
            <person name="Sultana T."/>
            <person name="Kesanakurti P."/>
            <person name="Hambleton S."/>
        </authorList>
    </citation>
    <scope>NUCLEOTIDE SEQUENCE</scope>
    <source>
        <strain evidence="3">DAOMC 238032</strain>
    </source>
</reference>
<proteinExistence type="predicted"/>
<sequence length="233" mass="25020">MAVIRDVGVEADISGFSAGASDAEHAKAVLALAQQLSTKTPQNHVAAYTASLSEHLGKDASAAQRITAFDFLAALALVHPPAAYEILLEPATGLLQLCTAAASIDEEDGEDELPFHFAAMLAAIADLASPPTHTRRSELHVFFQQDTHQGPNHLRPQPTSSKDSYTSLYAQPPHNHTTRLSSVRLSSEQTQVERLRKMAAHKQCEAERKAADAASSGTPMSKEEAEEEEDTKA</sequence>
<evidence type="ECO:0000313" key="3">
    <source>
        <dbReference type="EMBL" id="KAE8249225.1"/>
    </source>
</evidence>
<dbReference type="Proteomes" id="UP000836402">
    <property type="component" value="Unassembled WGS sequence"/>
</dbReference>
<dbReference type="AlphaFoldDB" id="A0A177UAN5"/>
<feature type="compositionally biased region" description="Polar residues" evidence="1">
    <location>
        <begin position="157"/>
        <end position="190"/>
    </location>
</feature>
<gene>
    <name evidence="3" type="ORF">A4X03_0g6644</name>
    <name evidence="2" type="ORF">JKIAZH3_G1481</name>
</gene>
<comment type="caution">
    <text evidence="3">The sequence shown here is derived from an EMBL/GenBank/DDBJ whole genome shotgun (WGS) entry which is preliminary data.</text>
</comment>
<evidence type="ECO:0000313" key="4">
    <source>
        <dbReference type="Proteomes" id="UP000077671"/>
    </source>
</evidence>
<dbReference type="EMBL" id="CAJHJG010002379">
    <property type="protein sequence ID" value="CAD6919833.1"/>
    <property type="molecule type" value="Genomic_DNA"/>
</dbReference>
<evidence type="ECO:0000313" key="2">
    <source>
        <dbReference type="EMBL" id="CAD6919833.1"/>
    </source>
</evidence>
<evidence type="ECO:0000313" key="5">
    <source>
        <dbReference type="Proteomes" id="UP000836402"/>
    </source>
</evidence>
<keyword evidence="5" id="KW-1185">Reference proteome</keyword>
<evidence type="ECO:0000256" key="1">
    <source>
        <dbReference type="SAM" id="MobiDB-lite"/>
    </source>
</evidence>
<reference evidence="2" key="3">
    <citation type="submission" date="2020-10" db="EMBL/GenBank/DDBJ databases">
        <authorList>
            <person name="Sedaghatjoo S."/>
        </authorList>
    </citation>
    <scope>NUCLEOTIDE SEQUENCE</scope>
    <source>
        <strain evidence="2">AZH3</strain>
    </source>
</reference>
<dbReference type="Proteomes" id="UP000077671">
    <property type="component" value="Unassembled WGS sequence"/>
</dbReference>